<evidence type="ECO:0000313" key="9">
    <source>
        <dbReference type="EMBL" id="CAL6041370.1"/>
    </source>
</evidence>
<evidence type="ECO:0000313" key="8">
    <source>
        <dbReference type="EMBL" id="CAL6041367.1"/>
    </source>
</evidence>
<evidence type="ECO:0000313" key="7">
    <source>
        <dbReference type="EMBL" id="CAL6041364.1"/>
    </source>
</evidence>
<evidence type="ECO:0000313" key="10">
    <source>
        <dbReference type="EMBL" id="CAL6054091.1"/>
    </source>
</evidence>
<dbReference type="SUPFAM" id="SSF46689">
    <property type="entry name" value="Homeodomain-like"/>
    <property type="match status" value="1"/>
</dbReference>
<accession>A0AA86PPS7</accession>
<dbReference type="EMBL" id="CAXDID020000200">
    <property type="protein sequence ID" value="CAL6054097.1"/>
    <property type="molecule type" value="Genomic_DNA"/>
</dbReference>
<reference evidence="7 12" key="2">
    <citation type="submission" date="2024-07" db="EMBL/GenBank/DDBJ databases">
        <authorList>
            <person name="Akdeniz Z."/>
        </authorList>
    </citation>
    <scope>NUCLEOTIDE SEQUENCE [LARGE SCALE GENOMIC DNA]</scope>
</reference>
<dbReference type="EMBL" id="CAXDID020000150">
    <property type="protein sequence ID" value="CAL6041364.1"/>
    <property type="molecule type" value="Genomic_DNA"/>
</dbReference>
<evidence type="ECO:0000313" key="12">
    <source>
        <dbReference type="Proteomes" id="UP001642409"/>
    </source>
</evidence>
<reference evidence="4" key="1">
    <citation type="submission" date="2023-06" db="EMBL/GenBank/DDBJ databases">
        <authorList>
            <person name="Kurt Z."/>
        </authorList>
    </citation>
    <scope>NUCLEOTIDE SEQUENCE</scope>
</reference>
<dbReference type="GO" id="GO:0003677">
    <property type="term" value="F:DNA binding"/>
    <property type="evidence" value="ECO:0007669"/>
    <property type="project" value="InterPro"/>
</dbReference>
<dbReference type="AlphaFoldDB" id="A0AA86PPS7"/>
<dbReference type="Pfam" id="PF05225">
    <property type="entry name" value="HTH_psq"/>
    <property type="match status" value="1"/>
</dbReference>
<feature type="domain" description="HTH psq-type" evidence="1">
    <location>
        <begin position="19"/>
        <end position="55"/>
    </location>
</feature>
<sequence length="74" mass="8860">MSLQLQKYTETSLVDKQLIQKAIEYMLVYNLSVRQCAQLFKIPKSTLHRNFQKRKLQDDENQYKLLIDQITTLL</sequence>
<organism evidence="4">
    <name type="scientific">Hexamita inflata</name>
    <dbReference type="NCBI Taxonomy" id="28002"/>
    <lineage>
        <taxon>Eukaryota</taxon>
        <taxon>Metamonada</taxon>
        <taxon>Diplomonadida</taxon>
        <taxon>Hexamitidae</taxon>
        <taxon>Hexamitinae</taxon>
        <taxon>Hexamita</taxon>
    </lineage>
</organism>
<dbReference type="EMBL" id="CAXDID020000150">
    <property type="protein sequence ID" value="CAL6041367.1"/>
    <property type="molecule type" value="Genomic_DNA"/>
</dbReference>
<proteinExistence type="predicted"/>
<gene>
    <name evidence="2" type="ORF">HINF_LOCUS31110</name>
    <name evidence="3" type="ORF">HINF_LOCUS31113</name>
    <name evidence="4" type="ORF">HINF_LOCUS31116</name>
    <name evidence="7" type="ORF">HINF_LOCUS39017</name>
    <name evidence="8" type="ORF">HINF_LOCUS39020</name>
    <name evidence="9" type="ORF">HINF_LOCUS39023</name>
    <name evidence="10" type="ORF">HINF_LOCUS45902</name>
    <name evidence="11" type="ORF">HINF_LOCUS45905</name>
    <name evidence="5" type="ORF">HINF_LOCUS56333</name>
    <name evidence="6" type="ORF">HINF_LOCUS56336</name>
</gene>
<name>A0AA86PPS7_9EUKA</name>
<evidence type="ECO:0000313" key="2">
    <source>
        <dbReference type="EMBL" id="CAI9943465.1"/>
    </source>
</evidence>
<dbReference type="Proteomes" id="UP001642409">
    <property type="component" value="Unassembled WGS sequence"/>
</dbReference>
<dbReference type="EMBL" id="CAXDID020000150">
    <property type="protein sequence ID" value="CAL6041370.1"/>
    <property type="molecule type" value="Genomic_DNA"/>
</dbReference>
<dbReference type="Gene3D" id="1.10.10.60">
    <property type="entry name" value="Homeodomain-like"/>
    <property type="match status" value="1"/>
</dbReference>
<dbReference type="EMBL" id="CATOUU010000716">
    <property type="protein sequence ID" value="CAI9943471.1"/>
    <property type="molecule type" value="Genomic_DNA"/>
</dbReference>
<dbReference type="InterPro" id="IPR009057">
    <property type="entry name" value="Homeodomain-like_sf"/>
</dbReference>
<dbReference type="EMBL" id="CAXDID020000200">
    <property type="protein sequence ID" value="CAL6054091.1"/>
    <property type="molecule type" value="Genomic_DNA"/>
</dbReference>
<keyword evidence="12" id="KW-1185">Reference proteome</keyword>
<evidence type="ECO:0000313" key="11">
    <source>
        <dbReference type="EMBL" id="CAL6054097.1"/>
    </source>
</evidence>
<evidence type="ECO:0000313" key="6">
    <source>
        <dbReference type="EMBL" id="CAI9968691.1"/>
    </source>
</evidence>
<evidence type="ECO:0000259" key="1">
    <source>
        <dbReference type="Pfam" id="PF05225"/>
    </source>
</evidence>
<evidence type="ECO:0000313" key="3">
    <source>
        <dbReference type="EMBL" id="CAI9943468.1"/>
    </source>
</evidence>
<evidence type="ECO:0000313" key="5">
    <source>
        <dbReference type="EMBL" id="CAI9968688.1"/>
    </source>
</evidence>
<evidence type="ECO:0000313" key="4">
    <source>
        <dbReference type="EMBL" id="CAI9943471.1"/>
    </source>
</evidence>
<protein>
    <submittedName>
        <fullName evidence="4">Psq-type</fullName>
    </submittedName>
</protein>
<dbReference type="EMBL" id="CATOUU010000716">
    <property type="protein sequence ID" value="CAI9943468.1"/>
    <property type="molecule type" value="Genomic_DNA"/>
</dbReference>
<dbReference type="EMBL" id="CATOUU010001045">
    <property type="protein sequence ID" value="CAI9968691.1"/>
    <property type="molecule type" value="Genomic_DNA"/>
</dbReference>
<dbReference type="EMBL" id="CATOUU010000716">
    <property type="protein sequence ID" value="CAI9943465.1"/>
    <property type="molecule type" value="Genomic_DNA"/>
</dbReference>
<comment type="caution">
    <text evidence="4">The sequence shown here is derived from an EMBL/GenBank/DDBJ whole genome shotgun (WGS) entry which is preliminary data.</text>
</comment>
<dbReference type="EMBL" id="CATOUU010001045">
    <property type="protein sequence ID" value="CAI9968688.1"/>
    <property type="molecule type" value="Genomic_DNA"/>
</dbReference>
<dbReference type="InterPro" id="IPR007889">
    <property type="entry name" value="HTH_Psq"/>
</dbReference>